<dbReference type="EMBL" id="JAATVY010000004">
    <property type="protein sequence ID" value="NJC69866.1"/>
    <property type="molecule type" value="Genomic_DNA"/>
</dbReference>
<evidence type="ECO:0000313" key="2">
    <source>
        <dbReference type="Proteomes" id="UP000722989"/>
    </source>
</evidence>
<protein>
    <submittedName>
        <fullName evidence="1">Uncharacterized protein</fullName>
    </submittedName>
</protein>
<name>A0ABX0XVM3_9ACTN</name>
<dbReference type="RefSeq" id="WP_167924737.1">
    <property type="nucleotide sequence ID" value="NZ_JAATVY010000004.1"/>
</dbReference>
<gene>
    <name evidence="1" type="ORF">HC031_09060</name>
</gene>
<proteinExistence type="predicted"/>
<accession>A0ABX0XVM3</accession>
<dbReference type="Proteomes" id="UP000722989">
    <property type="component" value="Unassembled WGS sequence"/>
</dbReference>
<evidence type="ECO:0000313" key="1">
    <source>
        <dbReference type="EMBL" id="NJC69866.1"/>
    </source>
</evidence>
<keyword evidence="2" id="KW-1185">Reference proteome</keyword>
<sequence>MGVDVELIRVEQQGTSPRRRRDTQVAVVADARGRFTEALERVQHGGKTPMLDRIDPYGLLELSPVEMPQFLGELSELVARAEGTAEHEVLAAVRRLAEACRDDSDLRLRLVGD</sequence>
<comment type="caution">
    <text evidence="1">The sequence shown here is derived from an EMBL/GenBank/DDBJ whole genome shotgun (WGS) entry which is preliminary data.</text>
</comment>
<organism evidence="1 2">
    <name type="scientific">Planosporangium thailandense</name>
    <dbReference type="NCBI Taxonomy" id="765197"/>
    <lineage>
        <taxon>Bacteria</taxon>
        <taxon>Bacillati</taxon>
        <taxon>Actinomycetota</taxon>
        <taxon>Actinomycetes</taxon>
        <taxon>Micromonosporales</taxon>
        <taxon>Micromonosporaceae</taxon>
        <taxon>Planosporangium</taxon>
    </lineage>
</organism>
<reference evidence="1 2" key="1">
    <citation type="submission" date="2020-03" db="EMBL/GenBank/DDBJ databases">
        <title>WGS of the type strain of Planosporangium spp.</title>
        <authorList>
            <person name="Thawai C."/>
        </authorList>
    </citation>
    <scope>NUCLEOTIDE SEQUENCE [LARGE SCALE GENOMIC DNA]</scope>
    <source>
        <strain evidence="1 2">TBRC 5610</strain>
    </source>
</reference>